<evidence type="ECO:0000313" key="8">
    <source>
        <dbReference type="EMBL" id="MBC5687466.1"/>
    </source>
</evidence>
<gene>
    <name evidence="8" type="ORF">H8S37_00755</name>
</gene>
<evidence type="ECO:0000256" key="6">
    <source>
        <dbReference type="RuleBase" id="RU368020"/>
    </source>
</evidence>
<evidence type="ECO:0000259" key="7">
    <source>
        <dbReference type="PROSITE" id="PS51379"/>
    </source>
</evidence>
<evidence type="ECO:0000313" key="9">
    <source>
        <dbReference type="Proteomes" id="UP000652477"/>
    </source>
</evidence>
<dbReference type="GO" id="GO:0009055">
    <property type="term" value="F:electron transfer activity"/>
    <property type="evidence" value="ECO:0007669"/>
    <property type="project" value="UniProtKB-UniRule"/>
</dbReference>
<accession>A0A923RNK4</accession>
<keyword evidence="3 6" id="KW-0249">Electron transport</keyword>
<keyword evidence="4 6" id="KW-0408">Iron</keyword>
<dbReference type="PANTHER" id="PTHR36923:SF3">
    <property type="entry name" value="FERREDOXIN"/>
    <property type="match status" value="1"/>
</dbReference>
<feature type="domain" description="4Fe-4S ferredoxin-type" evidence="7">
    <location>
        <begin position="1"/>
        <end position="28"/>
    </location>
</feature>
<protein>
    <recommendedName>
        <fullName evidence="6">Ferredoxin</fullName>
    </recommendedName>
</protein>
<evidence type="ECO:0000256" key="4">
    <source>
        <dbReference type="ARBA" id="ARBA00023004"/>
    </source>
</evidence>
<evidence type="ECO:0000256" key="5">
    <source>
        <dbReference type="ARBA" id="ARBA00023014"/>
    </source>
</evidence>
<dbReference type="InterPro" id="IPR017900">
    <property type="entry name" value="4Fe4S_Fe_S_CS"/>
</dbReference>
<evidence type="ECO:0000256" key="2">
    <source>
        <dbReference type="ARBA" id="ARBA00022723"/>
    </source>
</evidence>
<dbReference type="Proteomes" id="UP000652477">
    <property type="component" value="Unassembled WGS sequence"/>
</dbReference>
<reference evidence="8" key="1">
    <citation type="submission" date="2020-08" db="EMBL/GenBank/DDBJ databases">
        <title>Genome public.</title>
        <authorList>
            <person name="Liu C."/>
            <person name="Sun Q."/>
        </authorList>
    </citation>
    <scope>NUCLEOTIDE SEQUENCE</scope>
    <source>
        <strain evidence="8">NSJ-55</strain>
    </source>
</reference>
<name>A0A923RNK4_9FIRM</name>
<dbReference type="Pfam" id="PF13370">
    <property type="entry name" value="Fer4_13"/>
    <property type="match status" value="1"/>
</dbReference>
<dbReference type="PANTHER" id="PTHR36923">
    <property type="entry name" value="FERREDOXIN"/>
    <property type="match status" value="1"/>
</dbReference>
<evidence type="ECO:0000256" key="3">
    <source>
        <dbReference type="ARBA" id="ARBA00022982"/>
    </source>
</evidence>
<comment type="function">
    <text evidence="6">Ferredoxins are iron-sulfur proteins that transfer electrons in a wide variety of metabolic reactions.</text>
</comment>
<dbReference type="InterPro" id="IPR017896">
    <property type="entry name" value="4Fe4S_Fe-S-bd"/>
</dbReference>
<dbReference type="EMBL" id="JACOPF010000001">
    <property type="protein sequence ID" value="MBC5687466.1"/>
    <property type="molecule type" value="Genomic_DNA"/>
</dbReference>
<dbReference type="GO" id="GO:0051536">
    <property type="term" value="F:iron-sulfur cluster binding"/>
    <property type="evidence" value="ECO:0007669"/>
    <property type="project" value="UniProtKB-KW"/>
</dbReference>
<dbReference type="InterPro" id="IPR051269">
    <property type="entry name" value="Fe-S_cluster_ET"/>
</dbReference>
<keyword evidence="5 6" id="KW-0411">Iron-sulfur</keyword>
<dbReference type="GO" id="GO:0005506">
    <property type="term" value="F:iron ion binding"/>
    <property type="evidence" value="ECO:0007669"/>
    <property type="project" value="UniProtKB-UniRule"/>
</dbReference>
<dbReference type="AlphaFoldDB" id="A0A923RNK4"/>
<dbReference type="InterPro" id="IPR001080">
    <property type="entry name" value="3Fe4S_ferredoxin"/>
</dbReference>
<evidence type="ECO:0000256" key="1">
    <source>
        <dbReference type="ARBA" id="ARBA00022448"/>
    </source>
</evidence>
<keyword evidence="1 6" id="KW-0813">Transport</keyword>
<keyword evidence="2 6" id="KW-0479">Metal-binding</keyword>
<dbReference type="PROSITE" id="PS51379">
    <property type="entry name" value="4FE4S_FER_2"/>
    <property type="match status" value="1"/>
</dbReference>
<comment type="caution">
    <text evidence="8">The sequence shown here is derived from an EMBL/GenBank/DDBJ whole genome shotgun (WGS) entry which is preliminary data.</text>
</comment>
<organism evidence="8 9">
    <name type="scientific">Mediterraneibacter hominis</name>
    <dbReference type="NCBI Taxonomy" id="2763054"/>
    <lineage>
        <taxon>Bacteria</taxon>
        <taxon>Bacillati</taxon>
        <taxon>Bacillota</taxon>
        <taxon>Clostridia</taxon>
        <taxon>Lachnospirales</taxon>
        <taxon>Lachnospiraceae</taxon>
        <taxon>Mediterraneibacter</taxon>
    </lineage>
</organism>
<dbReference type="SUPFAM" id="SSF54862">
    <property type="entry name" value="4Fe-4S ferredoxins"/>
    <property type="match status" value="1"/>
</dbReference>
<dbReference type="RefSeq" id="WP_186874156.1">
    <property type="nucleotide sequence ID" value="NZ_JACOPF010000001.1"/>
</dbReference>
<keyword evidence="9" id="KW-1185">Reference proteome</keyword>
<dbReference type="Gene3D" id="3.30.70.20">
    <property type="match status" value="1"/>
</dbReference>
<sequence>MKAYVDENCIGCGLCTSVCPEVFEMDEEQVAQAVGAISEEIEETVKEARDNCPVEAIHTEE</sequence>
<dbReference type="PRINTS" id="PR00352">
    <property type="entry name" value="3FE4SFRDOXIN"/>
</dbReference>
<proteinExistence type="predicted"/>
<dbReference type="PROSITE" id="PS00198">
    <property type="entry name" value="4FE4S_FER_1"/>
    <property type="match status" value="1"/>
</dbReference>